<dbReference type="RefSeq" id="XP_042935684.1">
    <property type="nucleotide sequence ID" value="XM_043079750.1"/>
</dbReference>
<accession>A0A8L7THL2</accession>
<reference evidence="5" key="3">
    <citation type="submission" date="2022-04" db="UniProtKB">
        <authorList>
            <consortium name="WormBaseParasite"/>
        </authorList>
    </citation>
    <scope>IDENTIFICATION</scope>
</reference>
<feature type="compositionally biased region" description="Low complexity" evidence="1">
    <location>
        <begin position="531"/>
        <end position="551"/>
    </location>
</feature>
<dbReference type="Proteomes" id="UP000006672">
    <property type="component" value="Unassembled WGS sequence"/>
</dbReference>
<evidence type="ECO:0000313" key="4">
    <source>
        <dbReference type="Proteomes" id="UP000006672"/>
    </source>
</evidence>
<keyword evidence="2" id="KW-1133">Transmembrane helix</keyword>
<dbReference type="GeneID" id="6098504"/>
<protein>
    <submittedName>
        <fullName evidence="3 5">Uncharacterized protein</fullName>
    </submittedName>
</protein>
<dbReference type="AlphaFoldDB" id="A0A4E9FEQ6"/>
<evidence type="ECO:0000313" key="3">
    <source>
        <dbReference type="EMBL" id="VIO95425.1"/>
    </source>
</evidence>
<evidence type="ECO:0000256" key="2">
    <source>
        <dbReference type="SAM" id="Phobius"/>
    </source>
</evidence>
<feature type="region of interest" description="Disordered" evidence="1">
    <location>
        <begin position="530"/>
        <end position="551"/>
    </location>
</feature>
<reference evidence="3" key="2">
    <citation type="submission" date="2019-04" db="EMBL/GenBank/DDBJ databases">
        <authorList>
            <person name="Howe K."/>
            <person name="Paulini M."/>
            <person name="Williams G."/>
        </authorList>
    </citation>
    <scope>NUCLEOTIDE SEQUENCE [LARGE SCALE GENOMIC DNA]</scope>
    <source>
        <strain evidence="3">FR3</strain>
    </source>
</reference>
<dbReference type="EMBL" id="CAAKNF010000194">
    <property type="protein sequence ID" value="VIO95425.1"/>
    <property type="molecule type" value="Genomic_DNA"/>
</dbReference>
<organism evidence="3">
    <name type="scientific">Brugia malayi</name>
    <name type="common">Filarial nematode worm</name>
    <dbReference type="NCBI Taxonomy" id="6279"/>
    <lineage>
        <taxon>Eukaryota</taxon>
        <taxon>Metazoa</taxon>
        <taxon>Ecdysozoa</taxon>
        <taxon>Nematoda</taxon>
        <taxon>Chromadorea</taxon>
        <taxon>Rhabditida</taxon>
        <taxon>Spirurina</taxon>
        <taxon>Spiruromorpha</taxon>
        <taxon>Filarioidea</taxon>
        <taxon>Onchocercidae</taxon>
        <taxon>Brugia</taxon>
    </lineage>
</organism>
<sequence length="592" mass="66911">MWHYSLSTTIYSFLIIIIIIILHFRTIHSLRCKCNANRGPSPCVGDFCDIHNRDGKRAACGALRRLRQTIFACVLIRQSSNDTYCHVIGSTTACWCRQMDFCNVDLEAELFDVDESMDDNSNEVLLSSTNFITDNSQHKQQLESIKLQSYPRTRIPIQSFNITTITMKTITTTTTTTTTMITSLDKKQSMKMKINPAIEIDVIEKIKLTPERENPPTVVTEIISDSYEYTLDEDDDGFHWQALAIPDKLIATRKTTTTTTSLSQSMNSSKYKNSKSLEVLLSNLSLSASLHITNLTTTLATDTMISTDKTAITKTIPQTTSTDAKFINGIFITEIPNGDKKHKIVSVTDTIPHTKVTPKTIPINMIDTTITISTDNHSTFYETNSLITSIFNSHLQSTLFDDKKLSNSKLVTNSLLKHIISSSPTTNAMIISSSQNANIAAGAQITETNFTKSYLHTERKIYKQQQQRKEDELKVKSDYNRLKANSTISPIITYSQSAPKTQLDQWEWERKQQQQQQQQQRQQAVNHEWINNKNNNNGDSDNHNNHNIFNNSHRISSSSSSSSLSLSTLLLSSSIFFTLPFSLFSFRFLLSL</sequence>
<evidence type="ECO:0000256" key="1">
    <source>
        <dbReference type="SAM" id="MobiDB-lite"/>
    </source>
</evidence>
<keyword evidence="4" id="KW-1185">Reference proteome</keyword>
<feature type="transmembrane region" description="Helical" evidence="2">
    <location>
        <begin position="6"/>
        <end position="24"/>
    </location>
</feature>
<accession>A0A4E9FEQ6</accession>
<dbReference type="CTD" id="6098504"/>
<dbReference type="KEGG" id="bmy:BM_BM8067"/>
<proteinExistence type="predicted"/>
<reference evidence="4" key="1">
    <citation type="journal article" date="2007" name="Science">
        <title>Draft genome of the filarial nematode parasite Brugia malayi.</title>
        <authorList>
            <person name="Ghedin E."/>
            <person name="Wang S."/>
            <person name="Spiro D."/>
            <person name="Caler E."/>
            <person name="Zhao Q."/>
            <person name="Crabtree J."/>
            <person name="Allen J.E."/>
            <person name="Delcher A.L."/>
            <person name="Guiliano D.B."/>
            <person name="Miranda-Saavedra D."/>
            <person name="Angiuoli S.V."/>
            <person name="Creasy T."/>
            <person name="Amedeo P."/>
            <person name="Haas B."/>
            <person name="El-Sayed N.M."/>
            <person name="Wortman J.R."/>
            <person name="Feldblyum T."/>
            <person name="Tallon L."/>
            <person name="Schatz M."/>
            <person name="Shumway M."/>
            <person name="Koo H."/>
            <person name="Salzberg S.L."/>
            <person name="Schobel S."/>
            <person name="Pertea M."/>
            <person name="Pop M."/>
            <person name="White O."/>
            <person name="Barton G.J."/>
            <person name="Carlow C.K."/>
            <person name="Crawford M.J."/>
            <person name="Daub J."/>
            <person name="Dimmic M.W."/>
            <person name="Estes C.F."/>
            <person name="Foster J.M."/>
            <person name="Ganatra M."/>
            <person name="Gregory W.F."/>
            <person name="Johnson N.M."/>
            <person name="Jin J."/>
            <person name="Komuniecki R."/>
            <person name="Korf I."/>
            <person name="Kumar S."/>
            <person name="Laney S."/>
            <person name="Li B.W."/>
            <person name="Li W."/>
            <person name="Lindblom T.H."/>
            <person name="Lustigman S."/>
            <person name="Ma D."/>
            <person name="Maina C.V."/>
            <person name="Martin D.M."/>
            <person name="McCarter J.P."/>
            <person name="McReynolds L."/>
            <person name="Mitreva M."/>
            <person name="Nutman T.B."/>
            <person name="Parkinson J."/>
            <person name="Peregrin-Alvarez J.M."/>
            <person name="Poole C."/>
            <person name="Ren Q."/>
            <person name="Saunders L."/>
            <person name="Sluder A.E."/>
            <person name="Smith K."/>
            <person name="Stanke M."/>
            <person name="Unnasch T.R."/>
            <person name="Ware J."/>
            <person name="Wei A.D."/>
            <person name="Weil G."/>
            <person name="Williams D.J."/>
            <person name="Zhang Y."/>
            <person name="Williams S.A."/>
            <person name="Fraser-Liggett C."/>
            <person name="Slatko B."/>
            <person name="Blaxter M.L."/>
            <person name="Scott A.L."/>
        </authorList>
    </citation>
    <scope>NUCLEOTIDE SEQUENCE</scope>
    <source>
        <strain evidence="4">FR3</strain>
    </source>
</reference>
<keyword evidence="2" id="KW-0812">Transmembrane</keyword>
<dbReference type="WBParaSite" id="Bm8067.1">
    <property type="protein sequence ID" value="Bm8067.1"/>
    <property type="gene ID" value="WBGene00228328"/>
</dbReference>
<dbReference type="OrthoDB" id="5877417at2759"/>
<keyword evidence="2" id="KW-0472">Membrane</keyword>
<evidence type="ECO:0000313" key="5">
    <source>
        <dbReference type="WBParaSite" id="Bm8067.1"/>
    </source>
</evidence>
<name>A0A4E9FEQ6_BRUMA</name>
<gene>
    <name evidence="3" type="primary">Bm8067</name>
    <name evidence="3" type="ORF">BM_BM8067</name>
</gene>